<dbReference type="Pfam" id="PF00008">
    <property type="entry name" value="EGF"/>
    <property type="match status" value="1"/>
</dbReference>
<reference evidence="5" key="1">
    <citation type="submission" date="2021-03" db="EMBL/GenBank/DDBJ databases">
        <title>Chromosome level genome of the anhydrobiotic midge Polypedilum vanderplanki.</title>
        <authorList>
            <person name="Yoshida Y."/>
            <person name="Kikawada T."/>
            <person name="Gusev O."/>
        </authorList>
    </citation>
    <scope>NUCLEOTIDE SEQUENCE</scope>
    <source>
        <strain evidence="5">NIAS01</strain>
        <tissue evidence="5">Whole body or cell culture</tissue>
    </source>
</reference>
<dbReference type="Proteomes" id="UP001107558">
    <property type="component" value="Chromosome 3"/>
</dbReference>
<feature type="disulfide bond" evidence="1">
    <location>
        <begin position="71"/>
        <end position="80"/>
    </location>
</feature>
<dbReference type="EMBL" id="JADBJN010000003">
    <property type="protein sequence ID" value="KAG5672437.1"/>
    <property type="molecule type" value="Genomic_DNA"/>
</dbReference>
<dbReference type="OrthoDB" id="6233064at2759"/>
<dbReference type="InterPro" id="IPR000742">
    <property type="entry name" value="EGF"/>
</dbReference>
<dbReference type="PROSITE" id="PS00022">
    <property type="entry name" value="EGF_1"/>
    <property type="match status" value="1"/>
</dbReference>
<protein>
    <recommendedName>
        <fullName evidence="4">EGF-like domain-containing protein</fullName>
    </recommendedName>
</protein>
<evidence type="ECO:0000256" key="1">
    <source>
        <dbReference type="PROSITE-ProRule" id="PRU00076"/>
    </source>
</evidence>
<dbReference type="GO" id="GO:0005154">
    <property type="term" value="F:epidermal growth factor receptor binding"/>
    <property type="evidence" value="ECO:0007669"/>
    <property type="project" value="InterPro"/>
</dbReference>
<keyword evidence="3" id="KW-0472">Membrane</keyword>
<dbReference type="GO" id="GO:0048018">
    <property type="term" value="F:receptor ligand activity"/>
    <property type="evidence" value="ECO:0007669"/>
    <property type="project" value="InterPro"/>
</dbReference>
<dbReference type="SUPFAM" id="SSF57196">
    <property type="entry name" value="EGF/Laminin"/>
    <property type="match status" value="1"/>
</dbReference>
<dbReference type="Gene3D" id="2.10.25.10">
    <property type="entry name" value="Laminin"/>
    <property type="match status" value="1"/>
</dbReference>
<organism evidence="5 6">
    <name type="scientific">Polypedilum vanderplanki</name>
    <name type="common">Sleeping chironomid midge</name>
    <dbReference type="NCBI Taxonomy" id="319348"/>
    <lineage>
        <taxon>Eukaryota</taxon>
        <taxon>Metazoa</taxon>
        <taxon>Ecdysozoa</taxon>
        <taxon>Arthropoda</taxon>
        <taxon>Hexapoda</taxon>
        <taxon>Insecta</taxon>
        <taxon>Pterygota</taxon>
        <taxon>Neoptera</taxon>
        <taxon>Endopterygota</taxon>
        <taxon>Diptera</taxon>
        <taxon>Nematocera</taxon>
        <taxon>Chironomoidea</taxon>
        <taxon>Chironomidae</taxon>
        <taxon>Chironominae</taxon>
        <taxon>Polypedilum</taxon>
        <taxon>Polypedilum</taxon>
    </lineage>
</organism>
<evidence type="ECO:0000259" key="4">
    <source>
        <dbReference type="PROSITE" id="PS50026"/>
    </source>
</evidence>
<gene>
    <name evidence="5" type="ORF">PVAND_002565</name>
</gene>
<feature type="transmembrane region" description="Helical" evidence="3">
    <location>
        <begin position="103"/>
        <end position="123"/>
    </location>
</feature>
<evidence type="ECO:0000313" key="5">
    <source>
        <dbReference type="EMBL" id="KAG5672437.1"/>
    </source>
</evidence>
<feature type="compositionally biased region" description="Low complexity" evidence="2">
    <location>
        <begin position="8"/>
        <end position="30"/>
    </location>
</feature>
<comment type="caution">
    <text evidence="1">Lacks conserved residue(s) required for the propagation of feature annotation.</text>
</comment>
<dbReference type="PANTHER" id="PTHR12332:SF1">
    <property type="entry name" value="KEREN-RELATED"/>
    <property type="match status" value="1"/>
</dbReference>
<dbReference type="GO" id="GO:0007173">
    <property type="term" value="P:epidermal growth factor receptor signaling pathway"/>
    <property type="evidence" value="ECO:0007669"/>
    <property type="project" value="InterPro"/>
</dbReference>
<keyword evidence="3" id="KW-0812">Transmembrane</keyword>
<dbReference type="PANTHER" id="PTHR12332">
    <property type="entry name" value="KEREN-RELATED"/>
    <property type="match status" value="1"/>
</dbReference>
<dbReference type="SMART" id="SM00181">
    <property type="entry name" value="EGF"/>
    <property type="match status" value="1"/>
</dbReference>
<sequence>MSDSDACTSRTVPRPRTTTTTTTAAPTTTPRPNITFPTYKCPGDYAKWYCLNGATCFTVQIGVEVLFNCECKDGFMGPRCEYKELEGSYLASRPRVMLEKASIAGGAVAAIFLTFVVAFFAYVRWHQNKKPADVVDGSQQLQYSSQLASSSLRNGDNIELQHPQQQQFIAVHHHHHQLRPFGPHHDEYTISMSDALLKR</sequence>
<evidence type="ECO:0000256" key="3">
    <source>
        <dbReference type="SAM" id="Phobius"/>
    </source>
</evidence>
<proteinExistence type="predicted"/>
<keyword evidence="1" id="KW-0245">EGF-like domain</keyword>
<keyword evidence="3" id="KW-1133">Transmembrane helix</keyword>
<dbReference type="InterPro" id="IPR043403">
    <property type="entry name" value="Gurken/Spitz"/>
</dbReference>
<name>A0A9J6BS37_POLVA</name>
<accession>A0A9J6BS37</accession>
<dbReference type="PROSITE" id="PS01186">
    <property type="entry name" value="EGF_2"/>
    <property type="match status" value="1"/>
</dbReference>
<dbReference type="AlphaFoldDB" id="A0A9J6BS37"/>
<feature type="domain" description="EGF-like" evidence="4">
    <location>
        <begin position="42"/>
        <end position="81"/>
    </location>
</feature>
<dbReference type="PROSITE" id="PS50026">
    <property type="entry name" value="EGF_3"/>
    <property type="match status" value="1"/>
</dbReference>
<evidence type="ECO:0000256" key="2">
    <source>
        <dbReference type="SAM" id="MobiDB-lite"/>
    </source>
</evidence>
<keyword evidence="6" id="KW-1185">Reference proteome</keyword>
<comment type="caution">
    <text evidence="5">The sequence shown here is derived from an EMBL/GenBank/DDBJ whole genome shotgun (WGS) entry which is preliminary data.</text>
</comment>
<keyword evidence="1" id="KW-1015">Disulfide bond</keyword>
<evidence type="ECO:0000313" key="6">
    <source>
        <dbReference type="Proteomes" id="UP001107558"/>
    </source>
</evidence>
<dbReference type="CDD" id="cd00054">
    <property type="entry name" value="EGF_CA"/>
    <property type="match status" value="1"/>
</dbReference>
<feature type="region of interest" description="Disordered" evidence="2">
    <location>
        <begin position="1"/>
        <end position="30"/>
    </location>
</feature>